<reference evidence="1 2" key="1">
    <citation type="submission" date="2023-09" db="EMBL/GenBank/DDBJ databases">
        <title>Complete genome of Streptomyces roseicoloratus T14.</title>
        <authorList>
            <person name="Bashizi T."/>
            <person name="Kim M.-J."/>
            <person name="Lee G."/>
            <person name="Tagele S.B."/>
            <person name="Shin J.-H."/>
        </authorList>
    </citation>
    <scope>NUCLEOTIDE SEQUENCE [LARGE SCALE GENOMIC DNA]</scope>
    <source>
        <strain evidence="1 2">T14</strain>
    </source>
</reference>
<accession>A0ABY9RN50</accession>
<name>A0ABY9RN50_9ACTN</name>
<organism evidence="1 2">
    <name type="scientific">Streptomyces roseicoloratus</name>
    <dbReference type="NCBI Taxonomy" id="2508722"/>
    <lineage>
        <taxon>Bacteria</taxon>
        <taxon>Bacillati</taxon>
        <taxon>Actinomycetota</taxon>
        <taxon>Actinomycetes</taxon>
        <taxon>Kitasatosporales</taxon>
        <taxon>Streptomycetaceae</taxon>
        <taxon>Streptomyces</taxon>
    </lineage>
</organism>
<keyword evidence="2" id="KW-1185">Reference proteome</keyword>
<sequence length="200" mass="22241">MGTDIEGLIEVRGRDGRWTARDWLPDCALVRDRYARECLFGYGGGLGVDIGRALFDQRGKPDDVSDDVPDDEINHSHSYATWAEVATVDWDAPLTDGPSWTHIGTWLPGPRGELELDDVYGTPAEVLDAAEELFGEDLMPPEWPEGGEVHLNGAVYRPVDVTPRIFAPPDGDRWGPVWTTMRELAAEHGDENVRLVVWFG</sequence>
<evidence type="ECO:0000313" key="2">
    <source>
        <dbReference type="Proteomes" id="UP001250858"/>
    </source>
</evidence>
<dbReference type="EMBL" id="CP133762">
    <property type="protein sequence ID" value="WMX43611.1"/>
    <property type="molecule type" value="Genomic_DNA"/>
</dbReference>
<protein>
    <recommendedName>
        <fullName evidence="3">DUF1877 domain-containing protein</fullName>
    </recommendedName>
</protein>
<evidence type="ECO:0008006" key="3">
    <source>
        <dbReference type="Google" id="ProtNLM"/>
    </source>
</evidence>
<gene>
    <name evidence="1" type="ORF">RGF97_00220</name>
</gene>
<evidence type="ECO:0000313" key="1">
    <source>
        <dbReference type="EMBL" id="WMX43611.1"/>
    </source>
</evidence>
<proteinExistence type="predicted"/>
<dbReference type="RefSeq" id="WP_309547558.1">
    <property type="nucleotide sequence ID" value="NZ_CP133762.1"/>
</dbReference>
<dbReference type="Proteomes" id="UP001250858">
    <property type="component" value="Chromosome"/>
</dbReference>